<dbReference type="FunFam" id="3.40.50.300:FF:000433">
    <property type="entry name" value="Estrogen sulfotransferase"/>
    <property type="match status" value="1"/>
</dbReference>
<dbReference type="GO" id="GO:0005737">
    <property type="term" value="C:cytoplasm"/>
    <property type="evidence" value="ECO:0007669"/>
    <property type="project" value="UniProtKB-SubCell"/>
</dbReference>
<evidence type="ECO:0000259" key="7">
    <source>
        <dbReference type="Pfam" id="PF00685"/>
    </source>
</evidence>
<dbReference type="PANTHER" id="PTHR11783">
    <property type="entry name" value="SULFOTRANSFERASE SULT"/>
    <property type="match status" value="1"/>
</dbReference>
<dbReference type="InterPro" id="IPR000863">
    <property type="entry name" value="Sulfotransferase_dom"/>
</dbReference>
<dbReference type="Pfam" id="PF00685">
    <property type="entry name" value="Sulfotransfer_1"/>
    <property type="match status" value="1"/>
</dbReference>
<evidence type="ECO:0000313" key="8">
    <source>
        <dbReference type="Ensembl" id="ENSOTSP00005026567.2"/>
    </source>
</evidence>
<evidence type="ECO:0000256" key="6">
    <source>
        <dbReference type="RuleBase" id="RU361155"/>
    </source>
</evidence>
<evidence type="ECO:0000256" key="4">
    <source>
        <dbReference type="ARBA" id="ARBA00022679"/>
    </source>
</evidence>
<feature type="domain" description="Sulfotransferase" evidence="7">
    <location>
        <begin position="36"/>
        <end position="269"/>
    </location>
</feature>
<reference evidence="8" key="2">
    <citation type="submission" date="2025-09" db="UniProtKB">
        <authorList>
            <consortium name="Ensembl"/>
        </authorList>
    </citation>
    <scope>IDENTIFICATION</scope>
</reference>
<keyword evidence="3" id="KW-0963">Cytoplasm</keyword>
<reference evidence="8" key="1">
    <citation type="submission" date="2025-08" db="UniProtKB">
        <authorList>
            <consortium name="Ensembl"/>
        </authorList>
    </citation>
    <scope>IDENTIFICATION</scope>
</reference>
<dbReference type="GO" id="GO:0006584">
    <property type="term" value="P:catecholamine metabolic process"/>
    <property type="evidence" value="ECO:0007669"/>
    <property type="project" value="UniProtKB-KW"/>
</dbReference>
<dbReference type="Proteomes" id="UP000694402">
    <property type="component" value="Unassembled WGS sequence"/>
</dbReference>
<keyword evidence="4 6" id="KW-0808">Transferase</keyword>
<dbReference type="InterPro" id="IPR027417">
    <property type="entry name" value="P-loop_NTPase"/>
</dbReference>
<keyword evidence="9" id="KW-1185">Reference proteome</keyword>
<evidence type="ECO:0000256" key="2">
    <source>
        <dbReference type="ARBA" id="ARBA00005771"/>
    </source>
</evidence>
<dbReference type="GeneTree" id="ENSGT00940000164900"/>
<comment type="subcellular location">
    <subcellularLocation>
        <location evidence="1">Cytoplasm</location>
    </subcellularLocation>
</comment>
<accession>A0A8C8EXY1</accession>
<dbReference type="GO" id="GO:0006805">
    <property type="term" value="P:xenobiotic metabolic process"/>
    <property type="evidence" value="ECO:0007669"/>
    <property type="project" value="UniProtKB-ARBA"/>
</dbReference>
<dbReference type="Ensembl" id="ENSOTST00005028687.2">
    <property type="protein sequence ID" value="ENSOTSP00005026567.2"/>
    <property type="gene ID" value="ENSOTSG00005012475.2"/>
</dbReference>
<dbReference type="GO" id="GO:0008146">
    <property type="term" value="F:sulfotransferase activity"/>
    <property type="evidence" value="ECO:0007669"/>
    <property type="project" value="InterPro"/>
</dbReference>
<evidence type="ECO:0000313" key="9">
    <source>
        <dbReference type="Proteomes" id="UP000694402"/>
    </source>
</evidence>
<comment type="similarity">
    <text evidence="2 6">Belongs to the sulfotransferase 1 family.</text>
</comment>
<organism evidence="8 9">
    <name type="scientific">Oncorhynchus tshawytscha</name>
    <name type="common">Chinook salmon</name>
    <name type="synonym">Salmo tshawytscha</name>
    <dbReference type="NCBI Taxonomy" id="74940"/>
    <lineage>
        <taxon>Eukaryota</taxon>
        <taxon>Metazoa</taxon>
        <taxon>Chordata</taxon>
        <taxon>Craniata</taxon>
        <taxon>Vertebrata</taxon>
        <taxon>Euteleostomi</taxon>
        <taxon>Actinopterygii</taxon>
        <taxon>Neopterygii</taxon>
        <taxon>Teleostei</taxon>
        <taxon>Protacanthopterygii</taxon>
        <taxon>Salmoniformes</taxon>
        <taxon>Salmonidae</taxon>
        <taxon>Salmoninae</taxon>
        <taxon>Oncorhynchus</taxon>
    </lineage>
</organism>
<keyword evidence="5" id="KW-0128">Catecholamine metabolism</keyword>
<dbReference type="SUPFAM" id="SSF52540">
    <property type="entry name" value="P-loop containing nucleoside triphosphate hydrolases"/>
    <property type="match status" value="1"/>
</dbReference>
<proteinExistence type="inferred from homology"/>
<name>A0A8C8EXY1_ONCTS</name>
<protein>
    <recommendedName>
        <fullName evidence="6">Sulfotransferase</fullName>
        <ecNumber evidence="6">2.8.2.-</ecNumber>
    </recommendedName>
</protein>
<evidence type="ECO:0000256" key="1">
    <source>
        <dbReference type="ARBA" id="ARBA00004496"/>
    </source>
</evidence>
<gene>
    <name evidence="8" type="primary">sult2st2</name>
</gene>
<dbReference type="Gene3D" id="3.40.50.300">
    <property type="entry name" value="P-loop containing nucleotide triphosphate hydrolases"/>
    <property type="match status" value="1"/>
</dbReference>
<dbReference type="EC" id="2.8.2.-" evidence="6"/>
<evidence type="ECO:0000256" key="5">
    <source>
        <dbReference type="ARBA" id="ARBA00022939"/>
    </source>
</evidence>
<dbReference type="AlphaFoldDB" id="A0A8C8EXY1"/>
<sequence>MTEAELYTEYKGVYLPTHLHPQGSLKYYEEFTFRHDDILIVTYPKSGTTWMQEIVPLVQSGGDLTPVLTVPNWDRVPWLEETRACVLNLEQRASPRLFSTHYHYNMMPASFFTVKPKVIYVMRNPKDVFTSSYHYYGMASFLVQPGTQDQFLQKFLNGKGWLNAKDQDRTMYISYEEMIFDLRDSVSKISQFMEKSLDSEVIEKIADHCVFKNMKQNKMSNYSLVPNEFMDHNKSEFLRKGIAGDWKNQLTVSQAEYFDAVYKNQVKDIKYKFVWD</sequence>
<evidence type="ECO:0000256" key="3">
    <source>
        <dbReference type="ARBA" id="ARBA00022490"/>
    </source>
</evidence>